<dbReference type="AlphaFoldDB" id="A0A1J1J9Z3"/>
<sequence>MHSFECLYVCLFGVKLRIYFVNALVNYFHVRAKSKTEMTYLMYVYVAITNLRTGICNSNKNEAYDLNKTRLEQG</sequence>
<keyword evidence="1" id="KW-0472">Membrane</keyword>
<organism evidence="2 3">
    <name type="scientific">Clunio marinus</name>
    <dbReference type="NCBI Taxonomy" id="568069"/>
    <lineage>
        <taxon>Eukaryota</taxon>
        <taxon>Metazoa</taxon>
        <taxon>Ecdysozoa</taxon>
        <taxon>Arthropoda</taxon>
        <taxon>Hexapoda</taxon>
        <taxon>Insecta</taxon>
        <taxon>Pterygota</taxon>
        <taxon>Neoptera</taxon>
        <taxon>Endopterygota</taxon>
        <taxon>Diptera</taxon>
        <taxon>Nematocera</taxon>
        <taxon>Chironomoidea</taxon>
        <taxon>Chironomidae</taxon>
        <taxon>Clunio</taxon>
    </lineage>
</organism>
<keyword evidence="3" id="KW-1185">Reference proteome</keyword>
<gene>
    <name evidence="2" type="ORF">CLUMA_CG021630</name>
</gene>
<evidence type="ECO:0000313" key="2">
    <source>
        <dbReference type="EMBL" id="CRL08350.1"/>
    </source>
</evidence>
<protein>
    <submittedName>
        <fullName evidence="2">CLUMA_CG021630, isoform A</fullName>
    </submittedName>
</protein>
<keyword evidence="1" id="KW-1133">Transmembrane helix</keyword>
<dbReference type="EMBL" id="CVRI01000075">
    <property type="protein sequence ID" value="CRL08350.1"/>
    <property type="molecule type" value="Genomic_DNA"/>
</dbReference>
<proteinExistence type="predicted"/>
<feature type="transmembrane region" description="Helical" evidence="1">
    <location>
        <begin position="6"/>
        <end position="28"/>
    </location>
</feature>
<evidence type="ECO:0000313" key="3">
    <source>
        <dbReference type="Proteomes" id="UP000183832"/>
    </source>
</evidence>
<keyword evidence="1" id="KW-0812">Transmembrane</keyword>
<reference evidence="2 3" key="1">
    <citation type="submission" date="2015-04" db="EMBL/GenBank/DDBJ databases">
        <authorList>
            <person name="Syromyatnikov M.Y."/>
            <person name="Popov V.N."/>
        </authorList>
    </citation>
    <scope>NUCLEOTIDE SEQUENCE [LARGE SCALE GENOMIC DNA]</scope>
</reference>
<accession>A0A1J1J9Z3</accession>
<dbReference type="Proteomes" id="UP000183832">
    <property type="component" value="Unassembled WGS sequence"/>
</dbReference>
<evidence type="ECO:0000256" key="1">
    <source>
        <dbReference type="SAM" id="Phobius"/>
    </source>
</evidence>
<name>A0A1J1J9Z3_9DIPT</name>